<dbReference type="InterPro" id="IPR019127">
    <property type="entry name" value="Exosortase"/>
</dbReference>
<keyword evidence="3" id="KW-0645">Protease</keyword>
<keyword evidence="5" id="KW-0378">Hydrolase</keyword>
<dbReference type="GO" id="GO:0006508">
    <property type="term" value="P:proteolysis"/>
    <property type="evidence" value="ECO:0007669"/>
    <property type="project" value="UniProtKB-KW"/>
</dbReference>
<keyword evidence="2" id="KW-1003">Cell membrane</keyword>
<dbReference type="NCBIfam" id="TIGR04178">
    <property type="entry name" value="exo_archaeo"/>
    <property type="match status" value="1"/>
</dbReference>
<dbReference type="NCBIfam" id="TIGR02602">
    <property type="entry name" value="8TM_EpsH"/>
    <property type="match status" value="1"/>
</dbReference>
<evidence type="ECO:0000313" key="10">
    <source>
        <dbReference type="Proteomes" id="UP000006365"/>
    </source>
</evidence>
<dbReference type="GO" id="GO:0005886">
    <property type="term" value="C:plasma membrane"/>
    <property type="evidence" value="ECO:0007669"/>
    <property type="project" value="UniProtKB-SubCell"/>
</dbReference>
<feature type="transmembrane region" description="Helical" evidence="8">
    <location>
        <begin position="218"/>
        <end position="244"/>
    </location>
</feature>
<evidence type="ECO:0000256" key="2">
    <source>
        <dbReference type="ARBA" id="ARBA00022475"/>
    </source>
</evidence>
<organism evidence="9 10">
    <name type="scientific">Desulfobulbus propionicus (strain ATCC 33891 / DSM 2032 / VKM B-1956 / 1pr3)</name>
    <dbReference type="NCBI Taxonomy" id="577650"/>
    <lineage>
        <taxon>Bacteria</taxon>
        <taxon>Pseudomonadati</taxon>
        <taxon>Thermodesulfobacteriota</taxon>
        <taxon>Desulfobulbia</taxon>
        <taxon>Desulfobulbales</taxon>
        <taxon>Desulfobulbaceae</taxon>
        <taxon>Desulfobulbus</taxon>
    </lineage>
</organism>
<evidence type="ECO:0000256" key="8">
    <source>
        <dbReference type="SAM" id="Phobius"/>
    </source>
</evidence>
<comment type="subcellular location">
    <subcellularLocation>
        <location evidence="1">Cell membrane</location>
        <topology evidence="1">Multi-pass membrane protein</topology>
    </subcellularLocation>
</comment>
<evidence type="ECO:0000256" key="3">
    <source>
        <dbReference type="ARBA" id="ARBA00022670"/>
    </source>
</evidence>
<feature type="transmembrane region" description="Helical" evidence="8">
    <location>
        <begin position="256"/>
        <end position="277"/>
    </location>
</feature>
<feature type="transmembrane region" description="Helical" evidence="8">
    <location>
        <begin position="44"/>
        <end position="60"/>
    </location>
</feature>
<evidence type="ECO:0000256" key="1">
    <source>
        <dbReference type="ARBA" id="ARBA00004651"/>
    </source>
</evidence>
<gene>
    <name evidence="9" type="ordered locus">Despr_0328</name>
</gene>
<feature type="transmembrane region" description="Helical" evidence="8">
    <location>
        <begin position="191"/>
        <end position="211"/>
    </location>
</feature>
<keyword evidence="10" id="KW-1185">Reference proteome</keyword>
<evidence type="ECO:0000256" key="7">
    <source>
        <dbReference type="ARBA" id="ARBA00023136"/>
    </source>
</evidence>
<dbReference type="GO" id="GO:0008233">
    <property type="term" value="F:peptidase activity"/>
    <property type="evidence" value="ECO:0007669"/>
    <property type="project" value="UniProtKB-KW"/>
</dbReference>
<keyword evidence="6 8" id="KW-1133">Transmembrane helix</keyword>
<dbReference type="InterPro" id="IPR026392">
    <property type="entry name" value="Exo/Archaeosortase_dom"/>
</dbReference>
<feature type="transmembrane region" description="Helical" evidence="8">
    <location>
        <begin position="124"/>
        <end position="142"/>
    </location>
</feature>
<feature type="transmembrane region" description="Helical" evidence="8">
    <location>
        <begin position="97"/>
        <end position="117"/>
    </location>
</feature>
<dbReference type="AlphaFoldDB" id="A0A7U4DN29"/>
<name>A0A7U4DN29_DESPD</name>
<dbReference type="EMBL" id="CP002364">
    <property type="protein sequence ID" value="ADW16512.1"/>
    <property type="molecule type" value="Genomic_DNA"/>
</dbReference>
<reference evidence="9 10" key="1">
    <citation type="journal article" date="2011" name="Stand. Genomic Sci.">
        <title>Complete genome sequence of Desulfobulbus propionicus type strain (1pr3).</title>
        <authorList>
            <person name="Pagani I."/>
            <person name="Lapidus A."/>
            <person name="Nolan M."/>
            <person name="Lucas S."/>
            <person name="Hammon N."/>
            <person name="Deshpande S."/>
            <person name="Cheng J.F."/>
            <person name="Chertkov O."/>
            <person name="Davenport K."/>
            <person name="Tapia R."/>
            <person name="Han C."/>
            <person name="Goodwin L."/>
            <person name="Pitluck S."/>
            <person name="Liolios K."/>
            <person name="Mavromatis K."/>
            <person name="Ivanova N."/>
            <person name="Mikhailova N."/>
            <person name="Pati A."/>
            <person name="Chen A."/>
            <person name="Palaniappan K."/>
            <person name="Land M."/>
            <person name="Hauser L."/>
            <person name="Chang Y.J."/>
            <person name="Jeffries C.D."/>
            <person name="Detter J.C."/>
            <person name="Brambilla E."/>
            <person name="Kannan K.P."/>
            <person name="Djao O.D."/>
            <person name="Rohde M."/>
            <person name="Pukall R."/>
            <person name="Spring S."/>
            <person name="Goker M."/>
            <person name="Sikorski J."/>
            <person name="Woyke T."/>
            <person name="Bristow J."/>
            <person name="Eisen J.A."/>
            <person name="Markowitz V."/>
            <person name="Hugenholtz P."/>
            <person name="Kyrpides N.C."/>
            <person name="Klenk H.P."/>
        </authorList>
    </citation>
    <scope>NUCLEOTIDE SEQUENCE [LARGE SCALE GENOMIC DNA]</scope>
    <source>
        <strain evidence="10">ATCC 33891 / DSM 2032 / 1pr3</strain>
    </source>
</reference>
<dbReference type="Proteomes" id="UP000006365">
    <property type="component" value="Chromosome"/>
</dbReference>
<dbReference type="InterPro" id="IPR013426">
    <property type="entry name" value="EpsH-like"/>
</dbReference>
<keyword evidence="7 8" id="KW-0472">Membrane</keyword>
<accession>A0A7U4DN29</accession>
<evidence type="ECO:0000256" key="4">
    <source>
        <dbReference type="ARBA" id="ARBA00022692"/>
    </source>
</evidence>
<dbReference type="Pfam" id="PF09721">
    <property type="entry name" value="Exosortase_EpsH"/>
    <property type="match status" value="1"/>
</dbReference>
<keyword evidence="4 8" id="KW-0812">Transmembrane</keyword>
<protein>
    <submittedName>
        <fullName evidence="9">Eight transmembrane protein EpsH</fullName>
    </submittedName>
</protein>
<sequence length="280" mass="31006">MHAISSLFRANSTFLLLFLVVAALAGLYFPVLTSLANDWSTNDNYSHGFFIPLISGYMVYSMKEELSQLSILPTNWGLPFLVAGLGQLYIARVGSEYFLQRTSLILVLLGITLFLLGKAITKKVLLPIAYLLFMVPLPAIIWNKIAFPMQLFSSAITEEVVRMIGIPIFREGNVLHLAQTTLEVVDACSGLRSLTTMFALAAALAWFTDFVQWKKWVLFFLAAPVAMFANIVRLTATAGLASIYGGKVAQGFLHDFSGIFTFVLGLSLLMLSNKFLLRKK</sequence>
<evidence type="ECO:0000256" key="6">
    <source>
        <dbReference type="ARBA" id="ARBA00022989"/>
    </source>
</evidence>
<evidence type="ECO:0000256" key="5">
    <source>
        <dbReference type="ARBA" id="ARBA00022801"/>
    </source>
</evidence>
<feature type="transmembrane region" description="Helical" evidence="8">
    <location>
        <begin position="72"/>
        <end position="91"/>
    </location>
</feature>
<dbReference type="RefSeq" id="WP_015723060.1">
    <property type="nucleotide sequence ID" value="NC_014972.1"/>
</dbReference>
<dbReference type="KEGG" id="dpr:Despr_0328"/>
<feature type="transmembrane region" description="Helical" evidence="8">
    <location>
        <begin position="12"/>
        <end position="32"/>
    </location>
</feature>
<evidence type="ECO:0000313" key="9">
    <source>
        <dbReference type="EMBL" id="ADW16512.1"/>
    </source>
</evidence>
<proteinExistence type="predicted"/>